<dbReference type="Proteomes" id="UP001519309">
    <property type="component" value="Unassembled WGS sequence"/>
</dbReference>
<gene>
    <name evidence="2" type="ORF">J2Z21_000622</name>
</gene>
<feature type="region of interest" description="Disordered" evidence="1">
    <location>
        <begin position="27"/>
        <end position="71"/>
    </location>
</feature>
<organism evidence="2 3">
    <name type="scientific">Streptomyces griseochromogenes</name>
    <dbReference type="NCBI Taxonomy" id="68214"/>
    <lineage>
        <taxon>Bacteria</taxon>
        <taxon>Bacillati</taxon>
        <taxon>Actinomycetota</taxon>
        <taxon>Actinomycetes</taxon>
        <taxon>Kitasatosporales</taxon>
        <taxon>Streptomycetaceae</taxon>
        <taxon>Streptomyces</taxon>
    </lineage>
</organism>
<evidence type="ECO:0000313" key="2">
    <source>
        <dbReference type="EMBL" id="MBP2047700.1"/>
    </source>
</evidence>
<accession>A0ABS4LJY8</accession>
<evidence type="ECO:0000313" key="3">
    <source>
        <dbReference type="Proteomes" id="UP001519309"/>
    </source>
</evidence>
<protein>
    <submittedName>
        <fullName evidence="2">Uncharacterized protein</fullName>
    </submittedName>
</protein>
<sequence length="71" mass="7279">MTAGDDQAGVIFVYVRVRRWSSPVSCAMPRSKRVHEPGSPQGPPGSGGAGHGGDAGTHVRSRGVACIPGPR</sequence>
<evidence type="ECO:0000256" key="1">
    <source>
        <dbReference type="SAM" id="MobiDB-lite"/>
    </source>
</evidence>
<proteinExistence type="predicted"/>
<keyword evidence="3" id="KW-1185">Reference proteome</keyword>
<comment type="caution">
    <text evidence="2">The sequence shown here is derived from an EMBL/GenBank/DDBJ whole genome shotgun (WGS) entry which is preliminary data.</text>
</comment>
<dbReference type="EMBL" id="JAGGLP010000001">
    <property type="protein sequence ID" value="MBP2047700.1"/>
    <property type="molecule type" value="Genomic_DNA"/>
</dbReference>
<reference evidence="2 3" key="1">
    <citation type="submission" date="2021-03" db="EMBL/GenBank/DDBJ databases">
        <title>Genomic Encyclopedia of Type Strains, Phase IV (KMG-IV): sequencing the most valuable type-strain genomes for metagenomic binning, comparative biology and taxonomic classification.</title>
        <authorList>
            <person name="Goeker M."/>
        </authorList>
    </citation>
    <scope>NUCLEOTIDE SEQUENCE [LARGE SCALE GENOMIC DNA]</scope>
    <source>
        <strain evidence="2 3">DSM 40499</strain>
    </source>
</reference>
<name>A0ABS4LJY8_9ACTN</name>
<feature type="compositionally biased region" description="Gly residues" evidence="1">
    <location>
        <begin position="44"/>
        <end position="55"/>
    </location>
</feature>